<evidence type="ECO:0000313" key="11">
    <source>
        <dbReference type="Proteomes" id="UP000245839"/>
    </source>
</evidence>
<dbReference type="OrthoDB" id="9807402at2"/>
<evidence type="ECO:0000313" key="12">
    <source>
        <dbReference type="Proteomes" id="UP000251571"/>
    </source>
</evidence>
<comment type="similarity">
    <text evidence="7">Belongs to the binding-protein-dependent transport system permease family.</text>
</comment>
<dbReference type="Pfam" id="PF00528">
    <property type="entry name" value="BPD_transp_1"/>
    <property type="match status" value="1"/>
</dbReference>
<feature type="transmembrane region" description="Helical" evidence="7">
    <location>
        <begin position="12"/>
        <end position="31"/>
    </location>
</feature>
<dbReference type="Pfam" id="PF19300">
    <property type="entry name" value="BPD_transp_1_N"/>
    <property type="match status" value="1"/>
</dbReference>
<feature type="domain" description="ABC transmembrane type-1" evidence="8">
    <location>
        <begin position="94"/>
        <end position="296"/>
    </location>
</feature>
<keyword evidence="6 7" id="KW-0472">Membrane</keyword>
<dbReference type="InterPro" id="IPR035906">
    <property type="entry name" value="MetI-like_sf"/>
</dbReference>
<name>A0A2Y9B4M1_9RHOB</name>
<dbReference type="InterPro" id="IPR000515">
    <property type="entry name" value="MetI-like"/>
</dbReference>
<feature type="transmembrane region" description="Helical" evidence="7">
    <location>
        <begin position="247"/>
        <end position="266"/>
    </location>
</feature>
<dbReference type="RefSeq" id="WP_109566362.1">
    <property type="nucleotide sequence ID" value="NZ_QGDJ01000020.1"/>
</dbReference>
<comment type="subcellular location">
    <subcellularLocation>
        <location evidence="1 7">Cell membrane</location>
        <topology evidence="1 7">Multi-pass membrane protein</topology>
    </subcellularLocation>
</comment>
<evidence type="ECO:0000313" key="9">
    <source>
        <dbReference type="EMBL" id="PWJ11163.1"/>
    </source>
</evidence>
<reference evidence="9 11" key="2">
    <citation type="submission" date="2018-03" db="EMBL/GenBank/DDBJ databases">
        <title>Genomic Encyclopedia of Archaeal and Bacterial Type Strains, Phase II (KMG-II): from individual species to whole genera.</title>
        <authorList>
            <person name="Goeker M."/>
        </authorList>
    </citation>
    <scope>NUCLEOTIDE SEQUENCE [LARGE SCALE GENOMIC DNA]</scope>
    <source>
        <strain evidence="9 11">DSM 25227</strain>
    </source>
</reference>
<proteinExistence type="inferred from homology"/>
<gene>
    <name evidence="9" type="ORF">BCF38_1207</name>
    <name evidence="10" type="ORF">SAMN05421539_1207</name>
</gene>
<sequence length="308" mass="33587">MGRYILAKLWQGVIVVLSVVVVVFILTRLVGDPVRVMLPLEATQEQRDQFEAQLGLDRPIGVQFVDYVSDVAVLDFGESLWQRRPVMEIIVERAPATLLLTFAAIGLAVALAVPLGVVAALRPEGVVDRIVVLISLIGLSIPQFWLGLLFIVFFALTLGWLPTSGSGTPAHIILPALTLAIPAMTRLVMVVRSTMIDELNAQYVRVLRVKGLSPWRVIAVHALKNSAVPIVTLAGWELIRALSGYTVVVESVFAWPGLGLTAIQAIERQDLILLQAIVFLTAIMVVALNLLLDILAKAFDPRIDLRAS</sequence>
<evidence type="ECO:0000256" key="5">
    <source>
        <dbReference type="ARBA" id="ARBA00022989"/>
    </source>
</evidence>
<evidence type="ECO:0000256" key="1">
    <source>
        <dbReference type="ARBA" id="ARBA00004651"/>
    </source>
</evidence>
<dbReference type="Proteomes" id="UP000245839">
    <property type="component" value="Unassembled WGS sequence"/>
</dbReference>
<evidence type="ECO:0000313" key="10">
    <source>
        <dbReference type="EMBL" id="SSA51464.1"/>
    </source>
</evidence>
<keyword evidence="4 7" id="KW-0812">Transmembrane</keyword>
<feature type="transmembrane region" description="Helical" evidence="7">
    <location>
        <begin position="172"/>
        <end position="191"/>
    </location>
</feature>
<evidence type="ECO:0000256" key="4">
    <source>
        <dbReference type="ARBA" id="ARBA00022692"/>
    </source>
</evidence>
<dbReference type="PANTHER" id="PTHR43163">
    <property type="entry name" value="DIPEPTIDE TRANSPORT SYSTEM PERMEASE PROTEIN DPPB-RELATED"/>
    <property type="match status" value="1"/>
</dbReference>
<keyword evidence="11" id="KW-1185">Reference proteome</keyword>
<dbReference type="PANTHER" id="PTHR43163:SF6">
    <property type="entry name" value="DIPEPTIDE TRANSPORT SYSTEM PERMEASE PROTEIN DPPB-RELATED"/>
    <property type="match status" value="1"/>
</dbReference>
<protein>
    <submittedName>
        <fullName evidence="10">Peptide/nickel transport system permease protein</fullName>
    </submittedName>
</protein>
<evidence type="ECO:0000256" key="7">
    <source>
        <dbReference type="RuleBase" id="RU363032"/>
    </source>
</evidence>
<dbReference type="CDD" id="cd06261">
    <property type="entry name" value="TM_PBP2"/>
    <property type="match status" value="1"/>
</dbReference>
<dbReference type="SUPFAM" id="SSF161098">
    <property type="entry name" value="MetI-like"/>
    <property type="match status" value="1"/>
</dbReference>
<evidence type="ECO:0000259" key="8">
    <source>
        <dbReference type="PROSITE" id="PS50928"/>
    </source>
</evidence>
<keyword evidence="2 7" id="KW-0813">Transport</keyword>
<dbReference type="GO" id="GO:0055085">
    <property type="term" value="P:transmembrane transport"/>
    <property type="evidence" value="ECO:0007669"/>
    <property type="project" value="InterPro"/>
</dbReference>
<dbReference type="PROSITE" id="PS50928">
    <property type="entry name" value="ABC_TM1"/>
    <property type="match status" value="1"/>
</dbReference>
<feature type="transmembrane region" description="Helical" evidence="7">
    <location>
        <begin position="272"/>
        <end position="292"/>
    </location>
</feature>
<dbReference type="AlphaFoldDB" id="A0A2Y9B4M1"/>
<evidence type="ECO:0000256" key="3">
    <source>
        <dbReference type="ARBA" id="ARBA00022475"/>
    </source>
</evidence>
<dbReference type="EMBL" id="QGDJ01000020">
    <property type="protein sequence ID" value="PWJ11163.1"/>
    <property type="molecule type" value="Genomic_DNA"/>
</dbReference>
<keyword evidence="3" id="KW-1003">Cell membrane</keyword>
<keyword evidence="5 7" id="KW-1133">Transmembrane helix</keyword>
<reference evidence="10 12" key="1">
    <citation type="submission" date="2016-10" db="EMBL/GenBank/DDBJ databases">
        <authorList>
            <person name="Cai Z."/>
        </authorList>
    </citation>
    <scope>NUCLEOTIDE SEQUENCE [LARGE SCALE GENOMIC DNA]</scope>
    <source>
        <strain evidence="10 12">DSM 25227</strain>
    </source>
</reference>
<feature type="transmembrane region" description="Helical" evidence="7">
    <location>
        <begin position="96"/>
        <end position="118"/>
    </location>
</feature>
<dbReference type="InterPro" id="IPR045621">
    <property type="entry name" value="BPD_transp_1_N"/>
</dbReference>
<dbReference type="EMBL" id="UETC01000020">
    <property type="protein sequence ID" value="SSA51464.1"/>
    <property type="molecule type" value="Genomic_DNA"/>
</dbReference>
<dbReference type="Gene3D" id="1.10.3720.10">
    <property type="entry name" value="MetI-like"/>
    <property type="match status" value="1"/>
</dbReference>
<feature type="transmembrane region" description="Helical" evidence="7">
    <location>
        <begin position="130"/>
        <end position="160"/>
    </location>
</feature>
<dbReference type="Proteomes" id="UP000251571">
    <property type="component" value="Unassembled WGS sequence"/>
</dbReference>
<evidence type="ECO:0000256" key="6">
    <source>
        <dbReference type="ARBA" id="ARBA00023136"/>
    </source>
</evidence>
<organism evidence="10 12">
    <name type="scientific">Jannaschia seohaensis</name>
    <dbReference type="NCBI Taxonomy" id="475081"/>
    <lineage>
        <taxon>Bacteria</taxon>
        <taxon>Pseudomonadati</taxon>
        <taxon>Pseudomonadota</taxon>
        <taxon>Alphaproteobacteria</taxon>
        <taxon>Rhodobacterales</taxon>
        <taxon>Roseobacteraceae</taxon>
        <taxon>Jannaschia</taxon>
    </lineage>
</organism>
<accession>A0A2Y9B4M1</accession>
<dbReference type="GO" id="GO:0005886">
    <property type="term" value="C:plasma membrane"/>
    <property type="evidence" value="ECO:0007669"/>
    <property type="project" value="UniProtKB-SubCell"/>
</dbReference>
<evidence type="ECO:0000256" key="2">
    <source>
        <dbReference type="ARBA" id="ARBA00022448"/>
    </source>
</evidence>